<keyword evidence="6" id="KW-0407">Ion channel</keyword>
<dbReference type="EMBL" id="JACEEZ010013438">
    <property type="protein sequence ID" value="KAG0720109.1"/>
    <property type="molecule type" value="Genomic_DNA"/>
</dbReference>
<keyword evidence="7" id="KW-0175">Coiled coil</keyword>
<keyword evidence="1" id="KW-0813">Transport</keyword>
<name>A0A8J5CRV1_CHIOP</name>
<evidence type="ECO:0000313" key="9">
    <source>
        <dbReference type="EMBL" id="KAG0720109.1"/>
    </source>
</evidence>
<feature type="transmembrane region" description="Helical" evidence="8">
    <location>
        <begin position="119"/>
        <end position="144"/>
    </location>
</feature>
<gene>
    <name evidence="9" type="primary">TRPA1</name>
    <name evidence="9" type="ORF">GWK47_049109</name>
</gene>
<evidence type="ECO:0000256" key="8">
    <source>
        <dbReference type="SAM" id="Phobius"/>
    </source>
</evidence>
<organism evidence="9 10">
    <name type="scientific">Chionoecetes opilio</name>
    <name type="common">Atlantic snow crab</name>
    <name type="synonym">Cancer opilio</name>
    <dbReference type="NCBI Taxonomy" id="41210"/>
    <lineage>
        <taxon>Eukaryota</taxon>
        <taxon>Metazoa</taxon>
        <taxon>Ecdysozoa</taxon>
        <taxon>Arthropoda</taxon>
        <taxon>Crustacea</taxon>
        <taxon>Multicrustacea</taxon>
        <taxon>Malacostraca</taxon>
        <taxon>Eumalacostraca</taxon>
        <taxon>Eucarida</taxon>
        <taxon>Decapoda</taxon>
        <taxon>Pleocyemata</taxon>
        <taxon>Brachyura</taxon>
        <taxon>Eubrachyura</taxon>
        <taxon>Majoidea</taxon>
        <taxon>Majidae</taxon>
        <taxon>Chionoecetes</taxon>
    </lineage>
</organism>
<dbReference type="InterPro" id="IPR052076">
    <property type="entry name" value="TRP_cation_channel"/>
</dbReference>
<keyword evidence="3" id="KW-0040">ANK repeat</keyword>
<keyword evidence="5" id="KW-0325">Glycoprotein</keyword>
<evidence type="ECO:0000256" key="2">
    <source>
        <dbReference type="ARBA" id="ARBA00022737"/>
    </source>
</evidence>
<dbReference type="GO" id="GO:1902495">
    <property type="term" value="C:transmembrane transporter complex"/>
    <property type="evidence" value="ECO:0007669"/>
    <property type="project" value="TreeGrafter"/>
</dbReference>
<keyword evidence="9" id="KW-0675">Receptor</keyword>
<comment type="caution">
    <text evidence="9">The sequence shown here is derived from an EMBL/GenBank/DDBJ whole genome shotgun (WGS) entry which is preliminary data.</text>
</comment>
<evidence type="ECO:0000256" key="7">
    <source>
        <dbReference type="SAM" id="Coils"/>
    </source>
</evidence>
<feature type="transmembrane region" description="Helical" evidence="8">
    <location>
        <begin position="20"/>
        <end position="41"/>
    </location>
</feature>
<evidence type="ECO:0000313" key="10">
    <source>
        <dbReference type="Proteomes" id="UP000770661"/>
    </source>
</evidence>
<evidence type="ECO:0000256" key="1">
    <source>
        <dbReference type="ARBA" id="ARBA00022448"/>
    </source>
</evidence>
<keyword evidence="8" id="KW-1133">Transmembrane helix</keyword>
<keyword evidence="8" id="KW-0812">Transmembrane</keyword>
<dbReference type="PANTHER" id="PTHR47143">
    <property type="entry name" value="TRANSIENT RECEPTOR POTENTIAL CATION CHANNEL PROTEIN PAINLESS"/>
    <property type="match status" value="1"/>
</dbReference>
<keyword evidence="2" id="KW-0677">Repeat</keyword>
<dbReference type="AlphaFoldDB" id="A0A8J5CRV1"/>
<dbReference type="Proteomes" id="UP000770661">
    <property type="component" value="Unassembled WGS sequence"/>
</dbReference>
<feature type="transmembrane region" description="Helical" evidence="8">
    <location>
        <begin position="188"/>
        <end position="205"/>
    </location>
</feature>
<evidence type="ECO:0000256" key="6">
    <source>
        <dbReference type="ARBA" id="ARBA00023303"/>
    </source>
</evidence>
<feature type="coiled-coil region" evidence="7">
    <location>
        <begin position="284"/>
        <end position="318"/>
    </location>
</feature>
<reference evidence="9" key="1">
    <citation type="submission" date="2020-07" db="EMBL/GenBank/DDBJ databases">
        <title>The High-quality genome of the commercially important snow crab, Chionoecetes opilio.</title>
        <authorList>
            <person name="Jeong J.-H."/>
            <person name="Ryu S."/>
        </authorList>
    </citation>
    <scope>NUCLEOTIDE SEQUENCE</scope>
    <source>
        <strain evidence="9">MADBK_172401_WGS</strain>
        <tissue evidence="9">Digestive gland</tissue>
    </source>
</reference>
<keyword evidence="8" id="KW-0472">Membrane</keyword>
<keyword evidence="10" id="KW-1185">Reference proteome</keyword>
<keyword evidence="4" id="KW-0406">Ion transport</keyword>
<feature type="transmembrane region" description="Helical" evidence="8">
    <location>
        <begin position="53"/>
        <end position="76"/>
    </location>
</feature>
<accession>A0A8J5CRV1</accession>
<protein>
    <submittedName>
        <fullName evidence="9">Transient receptor potential cation channel subfamily A member 1</fullName>
    </submittedName>
</protein>
<evidence type="ECO:0000256" key="4">
    <source>
        <dbReference type="ARBA" id="ARBA00023065"/>
    </source>
</evidence>
<dbReference type="GO" id="GO:0034220">
    <property type="term" value="P:monoatomic ion transmembrane transport"/>
    <property type="evidence" value="ECO:0007669"/>
    <property type="project" value="UniProtKB-KW"/>
</dbReference>
<evidence type="ECO:0000256" key="5">
    <source>
        <dbReference type="ARBA" id="ARBA00023180"/>
    </source>
</evidence>
<proteinExistence type="predicted"/>
<dbReference type="PANTHER" id="PTHR47143:SF1">
    <property type="entry name" value="ION_TRANS DOMAIN-CONTAINING PROTEIN"/>
    <property type="match status" value="1"/>
</dbReference>
<dbReference type="OrthoDB" id="6364028at2759"/>
<dbReference type="GO" id="GO:0022857">
    <property type="term" value="F:transmembrane transporter activity"/>
    <property type="evidence" value="ECO:0007669"/>
    <property type="project" value="TreeGrafter"/>
</dbReference>
<feature type="transmembrane region" description="Helical" evidence="8">
    <location>
        <begin position="82"/>
        <end position="99"/>
    </location>
</feature>
<evidence type="ECO:0000256" key="3">
    <source>
        <dbReference type="ARBA" id="ARBA00023043"/>
    </source>
</evidence>
<sequence>MMFSGGSSRCYMPPSSWVLLTRLLLLVMTSFILLLEGIYLYRIRSEYFRNKRLLRILQVIFTIILLLPLGICEYLHPVLNTWQWHCGLIALLLEWILMIDKLNQLPLLFVFMPITKYFLWTYIKALSYIALLLFVFANIFHLLLSNEPAFRSMPQAMMKMMTWLLGDLNYDDTFVKDDVVHPYMGQPMFGAFIIIMGGFIANLAIRQPSDRVDEFKKCARFFQIAAQSNLFLEIKACFPRVQKLITKYLITNENRKNNFADSMAKRIFKPSIIDEKDESQDTTLESLEEKVHVLINLCMDQKKELKELKQQINLHFKRRPESDPSS</sequence>